<dbReference type="Pfam" id="PF03350">
    <property type="entry name" value="UPF0114"/>
    <property type="match status" value="1"/>
</dbReference>
<feature type="transmembrane region" description="Helical" evidence="7">
    <location>
        <begin position="108"/>
        <end position="126"/>
    </location>
</feature>
<dbReference type="InterPro" id="IPR005134">
    <property type="entry name" value="UPF0114"/>
</dbReference>
<reference evidence="8 9" key="1">
    <citation type="submission" date="2023-07" db="EMBL/GenBank/DDBJ databases">
        <title>Genomic Encyclopedia of Type Strains, Phase IV (KMG-IV): sequencing the most valuable type-strain genomes for metagenomic binning, comparative biology and taxonomic classification.</title>
        <authorList>
            <person name="Goeker M."/>
        </authorList>
    </citation>
    <scope>NUCLEOTIDE SEQUENCE [LARGE SCALE GENOMIC DNA]</scope>
    <source>
        <strain evidence="8 9">DSM 19619</strain>
    </source>
</reference>
<proteinExistence type="inferred from homology"/>
<keyword evidence="6 7" id="KW-0472">Membrane</keyword>
<organism evidence="8 9">
    <name type="scientific">Labrys wisconsinensis</name>
    <dbReference type="NCBI Taxonomy" id="425677"/>
    <lineage>
        <taxon>Bacteria</taxon>
        <taxon>Pseudomonadati</taxon>
        <taxon>Pseudomonadota</taxon>
        <taxon>Alphaproteobacteria</taxon>
        <taxon>Hyphomicrobiales</taxon>
        <taxon>Xanthobacteraceae</taxon>
        <taxon>Labrys</taxon>
    </lineage>
</organism>
<dbReference type="EMBL" id="JAUSVX010000018">
    <property type="protein sequence ID" value="MDQ0473750.1"/>
    <property type="molecule type" value="Genomic_DNA"/>
</dbReference>
<dbReference type="PANTHER" id="PTHR38596:SF1">
    <property type="entry name" value="UPF0114 PROTEIN YQHA"/>
    <property type="match status" value="1"/>
</dbReference>
<evidence type="ECO:0000256" key="5">
    <source>
        <dbReference type="ARBA" id="ARBA00022989"/>
    </source>
</evidence>
<keyword evidence="5 7" id="KW-1133">Transmembrane helix</keyword>
<keyword evidence="4 7" id="KW-0812">Transmembrane</keyword>
<evidence type="ECO:0000313" key="9">
    <source>
        <dbReference type="Proteomes" id="UP001242480"/>
    </source>
</evidence>
<gene>
    <name evidence="8" type="ORF">QO011_006786</name>
</gene>
<keyword evidence="9" id="KW-1185">Reference proteome</keyword>
<evidence type="ECO:0000256" key="6">
    <source>
        <dbReference type="ARBA" id="ARBA00023136"/>
    </source>
</evidence>
<dbReference type="NCBIfam" id="TIGR00645">
    <property type="entry name" value="HI0507"/>
    <property type="match status" value="1"/>
</dbReference>
<dbReference type="Proteomes" id="UP001242480">
    <property type="component" value="Unassembled WGS sequence"/>
</dbReference>
<feature type="transmembrane region" description="Helical" evidence="7">
    <location>
        <begin position="55"/>
        <end position="76"/>
    </location>
</feature>
<evidence type="ECO:0000256" key="4">
    <source>
        <dbReference type="ARBA" id="ARBA00022692"/>
    </source>
</evidence>
<evidence type="ECO:0000256" key="7">
    <source>
        <dbReference type="HAMAP-Rule" id="MF_00143"/>
    </source>
</evidence>
<comment type="caution">
    <text evidence="8">The sequence shown here is derived from an EMBL/GenBank/DDBJ whole genome shotgun (WGS) entry which is preliminary data.</text>
</comment>
<feature type="transmembrane region" description="Helical" evidence="7">
    <location>
        <begin position="138"/>
        <end position="156"/>
    </location>
</feature>
<evidence type="ECO:0000256" key="3">
    <source>
        <dbReference type="ARBA" id="ARBA00022475"/>
    </source>
</evidence>
<sequence length="169" mass="18628">MVEKLIERILVASRWLMAPFYLGLVVALCVVLFKFGQELLHFVASSASLSEEDTVLGALAVIDLALLGSLILIVVFSGYENFVSKIDATGHADWPDWMTKVDFAGLKLKLLASIVLISAIQVLKGFMSLEKLSDRELYWLVGIHMVFVVSGVLLALSDYLQAKTEKGDH</sequence>
<evidence type="ECO:0000313" key="8">
    <source>
        <dbReference type="EMBL" id="MDQ0473750.1"/>
    </source>
</evidence>
<evidence type="ECO:0000256" key="1">
    <source>
        <dbReference type="ARBA" id="ARBA00004651"/>
    </source>
</evidence>
<comment type="similarity">
    <text evidence="2 7">Belongs to the UPF0114 family.</text>
</comment>
<dbReference type="PANTHER" id="PTHR38596">
    <property type="entry name" value="UPF0114 PROTEIN YQHA"/>
    <property type="match status" value="1"/>
</dbReference>
<dbReference type="RefSeq" id="WP_307282368.1">
    <property type="nucleotide sequence ID" value="NZ_JAUSVX010000018.1"/>
</dbReference>
<keyword evidence="3 7" id="KW-1003">Cell membrane</keyword>
<dbReference type="HAMAP" id="MF_00143">
    <property type="entry name" value="UPF0114"/>
    <property type="match status" value="1"/>
</dbReference>
<accession>A0ABU0JHI8</accession>
<protein>
    <recommendedName>
        <fullName evidence="7">UPF0114 protein QO011_006786</fullName>
    </recommendedName>
</protein>
<evidence type="ECO:0000256" key="2">
    <source>
        <dbReference type="ARBA" id="ARBA00005774"/>
    </source>
</evidence>
<feature type="transmembrane region" description="Helical" evidence="7">
    <location>
        <begin position="12"/>
        <end position="35"/>
    </location>
</feature>
<dbReference type="InterPro" id="IPR020761">
    <property type="entry name" value="UPF0114_bac"/>
</dbReference>
<comment type="subcellular location">
    <subcellularLocation>
        <location evidence="1 7">Cell membrane</location>
        <topology evidence="1 7">Multi-pass membrane protein</topology>
    </subcellularLocation>
</comment>
<name>A0ABU0JHI8_9HYPH</name>